<feature type="region of interest" description="Disordered" evidence="1">
    <location>
        <begin position="46"/>
        <end position="89"/>
    </location>
</feature>
<feature type="region of interest" description="Disordered" evidence="1">
    <location>
        <begin position="174"/>
        <end position="196"/>
    </location>
</feature>
<feature type="transmembrane region" description="Helical" evidence="2">
    <location>
        <begin position="308"/>
        <end position="326"/>
    </location>
</feature>
<dbReference type="OrthoDB" id="2752889at2759"/>
<keyword evidence="2" id="KW-1133">Transmembrane helix</keyword>
<keyword evidence="2" id="KW-0472">Membrane</keyword>
<feature type="transmembrane region" description="Helical" evidence="2">
    <location>
        <begin position="249"/>
        <end position="269"/>
    </location>
</feature>
<evidence type="ECO:0000313" key="3">
    <source>
        <dbReference type="EMBL" id="KAH8102743.1"/>
    </source>
</evidence>
<evidence type="ECO:0000256" key="1">
    <source>
        <dbReference type="SAM" id="MobiDB-lite"/>
    </source>
</evidence>
<organism evidence="3 4">
    <name type="scientific">Cristinia sonorae</name>
    <dbReference type="NCBI Taxonomy" id="1940300"/>
    <lineage>
        <taxon>Eukaryota</taxon>
        <taxon>Fungi</taxon>
        <taxon>Dikarya</taxon>
        <taxon>Basidiomycota</taxon>
        <taxon>Agaricomycotina</taxon>
        <taxon>Agaricomycetes</taxon>
        <taxon>Agaricomycetidae</taxon>
        <taxon>Agaricales</taxon>
        <taxon>Pleurotineae</taxon>
        <taxon>Stephanosporaceae</taxon>
        <taxon>Cristinia</taxon>
    </lineage>
</organism>
<dbReference type="Proteomes" id="UP000813824">
    <property type="component" value="Unassembled WGS sequence"/>
</dbReference>
<reference evidence="3" key="1">
    <citation type="journal article" date="2021" name="New Phytol.">
        <title>Evolutionary innovations through gain and loss of genes in the ectomycorrhizal Boletales.</title>
        <authorList>
            <person name="Wu G."/>
            <person name="Miyauchi S."/>
            <person name="Morin E."/>
            <person name="Kuo A."/>
            <person name="Drula E."/>
            <person name="Varga T."/>
            <person name="Kohler A."/>
            <person name="Feng B."/>
            <person name="Cao Y."/>
            <person name="Lipzen A."/>
            <person name="Daum C."/>
            <person name="Hundley H."/>
            <person name="Pangilinan J."/>
            <person name="Johnson J."/>
            <person name="Barry K."/>
            <person name="LaButti K."/>
            <person name="Ng V."/>
            <person name="Ahrendt S."/>
            <person name="Min B."/>
            <person name="Choi I.G."/>
            <person name="Park H."/>
            <person name="Plett J.M."/>
            <person name="Magnuson J."/>
            <person name="Spatafora J.W."/>
            <person name="Nagy L.G."/>
            <person name="Henrissat B."/>
            <person name="Grigoriev I.V."/>
            <person name="Yang Z.L."/>
            <person name="Xu J."/>
            <person name="Martin F.M."/>
        </authorList>
    </citation>
    <scope>NUCLEOTIDE SEQUENCE</scope>
    <source>
        <strain evidence="3">KKN 215</strain>
    </source>
</reference>
<sequence length="430" mass="46254">MPGFQFQPPAHCQPHPATISKSALHDLFTSPITSLLRRSLDMLSSSVTTPNLSRESTLTTSSLSSSSSASLITPASATGPTFNRRHVGAGTSKIRGSDLEFTLDYTCLHLDGTPARGSPTLGKSFATAVRRAKTFAKRSVDVRRVISRSRRASVSECNSVRTDARVQEVHVDPHSVVTEEPRSPATQSADAPSPGSLQEVTQRIVGAFPVTVHKASASSVSLVAVHGSPDPSAFEDDHPISVSTPLHVYAARVALFVPWCIVVGGLIVFSPTHLSRLTVTTTPGQASRSPVPSLPNSGPQRFAYWAECAYYHVAIFLGCLACAFYLCSPVIPPNSVTGTCIIGALIARWMFVWKSGYGLGALVRRKRVQLGEDDAESVWLALTEKHLADGTMGGDDLEIYVGDVRMPMFISEDGFLRVFVYNEPSVDVLM</sequence>
<keyword evidence="2" id="KW-0812">Transmembrane</keyword>
<comment type="caution">
    <text evidence="3">The sequence shown here is derived from an EMBL/GenBank/DDBJ whole genome shotgun (WGS) entry which is preliminary data.</text>
</comment>
<gene>
    <name evidence="3" type="ORF">BXZ70DRAFT_804178</name>
</gene>
<name>A0A8K0US25_9AGAR</name>
<evidence type="ECO:0000256" key="2">
    <source>
        <dbReference type="SAM" id="Phobius"/>
    </source>
</evidence>
<protein>
    <submittedName>
        <fullName evidence="3">Uncharacterized protein</fullName>
    </submittedName>
</protein>
<proteinExistence type="predicted"/>
<dbReference type="AlphaFoldDB" id="A0A8K0US25"/>
<feature type="compositionally biased region" description="Low complexity" evidence="1">
    <location>
        <begin position="56"/>
        <end position="78"/>
    </location>
</feature>
<keyword evidence="4" id="KW-1185">Reference proteome</keyword>
<accession>A0A8K0US25</accession>
<dbReference type="EMBL" id="JAEVFJ010000009">
    <property type="protein sequence ID" value="KAH8102743.1"/>
    <property type="molecule type" value="Genomic_DNA"/>
</dbReference>
<evidence type="ECO:0000313" key="4">
    <source>
        <dbReference type="Proteomes" id="UP000813824"/>
    </source>
</evidence>
<feature type="compositionally biased region" description="Polar residues" evidence="1">
    <location>
        <begin position="184"/>
        <end position="196"/>
    </location>
</feature>